<evidence type="ECO:0000313" key="2">
    <source>
        <dbReference type="Proteomes" id="UP000567293"/>
    </source>
</evidence>
<organism evidence="1 2">
    <name type="scientific">Candidatus Acidiferrum panamense</name>
    <dbReference type="NCBI Taxonomy" id="2741543"/>
    <lineage>
        <taxon>Bacteria</taxon>
        <taxon>Pseudomonadati</taxon>
        <taxon>Acidobacteriota</taxon>
        <taxon>Terriglobia</taxon>
        <taxon>Candidatus Acidiferrales</taxon>
        <taxon>Candidatus Acidiferrum</taxon>
    </lineage>
</organism>
<gene>
    <name evidence="1" type="ORF">HRJ53_08305</name>
</gene>
<protein>
    <submittedName>
        <fullName evidence="1">Uncharacterized protein</fullName>
    </submittedName>
</protein>
<evidence type="ECO:0000313" key="1">
    <source>
        <dbReference type="EMBL" id="MBA0084983.1"/>
    </source>
</evidence>
<dbReference type="AlphaFoldDB" id="A0A7V8NP67"/>
<sequence length="82" mass="9622">MTDRRWQPVGGIDRPFVDTDLEIFRSRTAVTGRNGVPDLVPYVRLREVRERLGFEHVTGWYDQFDREAKTGGEEPEWRNTGQ</sequence>
<reference evidence="1" key="1">
    <citation type="submission" date="2020-06" db="EMBL/GenBank/DDBJ databases">
        <title>Legume-microbial interactions unlock mineral nutrients during tropical forest succession.</title>
        <authorList>
            <person name="Epihov D.Z."/>
        </authorList>
    </citation>
    <scope>NUCLEOTIDE SEQUENCE [LARGE SCALE GENOMIC DNA]</scope>
    <source>
        <strain evidence="1">Pan2503</strain>
    </source>
</reference>
<keyword evidence="2" id="KW-1185">Reference proteome</keyword>
<comment type="caution">
    <text evidence="1">The sequence shown here is derived from an EMBL/GenBank/DDBJ whole genome shotgun (WGS) entry which is preliminary data.</text>
</comment>
<accession>A0A7V8NP67</accession>
<proteinExistence type="predicted"/>
<dbReference type="Proteomes" id="UP000567293">
    <property type="component" value="Unassembled WGS sequence"/>
</dbReference>
<dbReference type="EMBL" id="JACDQQ010000803">
    <property type="protein sequence ID" value="MBA0084983.1"/>
    <property type="molecule type" value="Genomic_DNA"/>
</dbReference>
<name>A0A7V8NP67_9BACT</name>